<evidence type="ECO:0000256" key="3">
    <source>
        <dbReference type="ARBA" id="ARBA00022989"/>
    </source>
</evidence>
<dbReference type="GO" id="GO:0140359">
    <property type="term" value="F:ABC-type transporter activity"/>
    <property type="evidence" value="ECO:0007669"/>
    <property type="project" value="InterPro"/>
</dbReference>
<evidence type="ECO:0000256" key="6">
    <source>
        <dbReference type="SAM" id="Phobius"/>
    </source>
</evidence>
<dbReference type="GO" id="GO:0016020">
    <property type="term" value="C:membrane"/>
    <property type="evidence" value="ECO:0007669"/>
    <property type="project" value="UniProtKB-SubCell"/>
</dbReference>
<evidence type="ECO:0000313" key="9">
    <source>
        <dbReference type="Proteomes" id="UP000235034"/>
    </source>
</evidence>
<dbReference type="NCBIfam" id="TIGR03061">
    <property type="entry name" value="pip_yhgE_Nterm"/>
    <property type="match status" value="1"/>
</dbReference>
<name>A0A2N5J4T3_9BIFI</name>
<dbReference type="InterPro" id="IPR013525">
    <property type="entry name" value="ABC2_TM"/>
</dbReference>
<dbReference type="EMBL" id="NMWT01000007">
    <property type="protein sequence ID" value="PLS29189.1"/>
    <property type="molecule type" value="Genomic_DNA"/>
</dbReference>
<keyword evidence="2 6" id="KW-0812">Transmembrane</keyword>
<evidence type="ECO:0000256" key="1">
    <source>
        <dbReference type="ARBA" id="ARBA00004141"/>
    </source>
</evidence>
<feature type="compositionally biased region" description="Basic and acidic residues" evidence="5">
    <location>
        <begin position="889"/>
        <end position="898"/>
    </location>
</feature>
<dbReference type="PANTHER" id="PTHR43077">
    <property type="entry name" value="TRANSPORT PERMEASE YVFS-RELATED"/>
    <property type="match status" value="1"/>
</dbReference>
<feature type="transmembrane region" description="Helical" evidence="6">
    <location>
        <begin position="802"/>
        <end position="822"/>
    </location>
</feature>
<feature type="transmembrane region" description="Helical" evidence="6">
    <location>
        <begin position="776"/>
        <end position="796"/>
    </location>
</feature>
<dbReference type="NCBIfam" id="TIGR03062">
    <property type="entry name" value="pip_yhgE_Cterm"/>
    <property type="match status" value="1"/>
</dbReference>
<evidence type="ECO:0000256" key="5">
    <source>
        <dbReference type="SAM" id="MobiDB-lite"/>
    </source>
</evidence>
<feature type="transmembrane region" description="Helical" evidence="6">
    <location>
        <begin position="605"/>
        <end position="628"/>
    </location>
</feature>
<keyword evidence="3 6" id="KW-1133">Transmembrane helix</keyword>
<dbReference type="PANTHER" id="PTHR43077:SF10">
    <property type="entry name" value="TRANSPORT PERMEASE PROTEIN"/>
    <property type="match status" value="1"/>
</dbReference>
<evidence type="ECO:0000259" key="7">
    <source>
        <dbReference type="Pfam" id="PF12698"/>
    </source>
</evidence>
<dbReference type="AlphaFoldDB" id="A0A2N5J4T3"/>
<dbReference type="InterPro" id="IPR051328">
    <property type="entry name" value="T7SS_ABC-Transporter"/>
</dbReference>
<evidence type="ECO:0000256" key="4">
    <source>
        <dbReference type="ARBA" id="ARBA00023136"/>
    </source>
</evidence>
<evidence type="ECO:0000256" key="2">
    <source>
        <dbReference type="ARBA" id="ARBA00022692"/>
    </source>
</evidence>
<comment type="subcellular location">
    <subcellularLocation>
        <location evidence="1">Membrane</location>
        <topology evidence="1">Multi-pass membrane protein</topology>
    </subcellularLocation>
</comment>
<feature type="transmembrane region" description="Helical" evidence="6">
    <location>
        <begin position="635"/>
        <end position="654"/>
    </location>
</feature>
<reference evidence="8 9" key="1">
    <citation type="submission" date="2017-07" db="EMBL/GenBank/DDBJ databases">
        <title>Bifidobacterium novel species.</title>
        <authorList>
            <person name="Lugli G.A."/>
            <person name="Milani C."/>
            <person name="Duranti S."/>
            <person name="Mangifesta M."/>
        </authorList>
    </citation>
    <scope>NUCLEOTIDE SEQUENCE [LARGE SCALE GENOMIC DNA]</scope>
    <source>
        <strain evidence="8 9">77</strain>
    </source>
</reference>
<dbReference type="Proteomes" id="UP000235034">
    <property type="component" value="Unassembled WGS sequence"/>
</dbReference>
<comment type="caution">
    <text evidence="8">The sequence shown here is derived from an EMBL/GenBank/DDBJ whole genome shotgun (WGS) entry which is preliminary data.</text>
</comment>
<feature type="compositionally biased region" description="Acidic residues" evidence="5">
    <location>
        <begin position="862"/>
        <end position="872"/>
    </location>
</feature>
<feature type="transmembrane region" description="Helical" evidence="6">
    <location>
        <begin position="576"/>
        <end position="599"/>
    </location>
</feature>
<feature type="region of interest" description="Disordered" evidence="5">
    <location>
        <begin position="859"/>
        <end position="898"/>
    </location>
</feature>
<dbReference type="InterPro" id="IPR017500">
    <property type="entry name" value="Phage_infect_YhgE_N"/>
</dbReference>
<dbReference type="RefSeq" id="WP_101621820.1">
    <property type="nucleotide sequence ID" value="NZ_NMWT01000007.1"/>
</dbReference>
<dbReference type="OrthoDB" id="9811483at2"/>
<keyword evidence="4 6" id="KW-0472">Membrane</keyword>
<evidence type="ECO:0000313" key="8">
    <source>
        <dbReference type="EMBL" id="PLS29189.1"/>
    </source>
</evidence>
<sequence>MRTIWRVFTRDLTRILRNPVAVVVTLGVAIIPSLYAWFNILANWDPYSATGNIQVAVVNNDKGTSSPLVGKLDAGGQVVAQLKRNHQLGWRFVDETTALNGMQTGDYYAAIVLPKDFSSSLADALTSPKRRPKITYYVNEKKNAIAPKITDTGATTIDEQINQTFVATVGDTVAKAVSRAGRDLTGAAASTQSDVIGDLDTVVDDIRDVDAALGDIETTLDQSDGTIASARDTIAKLRRAIAAAQRTSSQSGTLLAQAQTSSQQLSTTMVGALDQGSAGLSGIGVKVNTAAGDVTGTLNGAQESVDRIHNAISTPLGQTAGAADDLKAALRRAGIDEHTSDPVGQRIWKQVDALSDAVAKQQQQVDDFHKHTTAFIGAGKDAATSLSGATGTAVSGGITGLNTARGTLTGTVMPNLNASLGSFAALNGTMAGTLVTLADTADQTDGLLGQLADTIGQTKTTVKDTRDQLDQLIGDVTGVRTDVAALDSSAAYTAIKDRLHLDDKEFGRFMGSPVALTTRTVYPTDNYGSSVTPFYTNLALWVGGFVLIAIYKLEVDREQRGELRHLTATQAYLGRWLLLVTIGLLQAVIACAGDLVLGIQCEHPLLFLLAGLVCSFVYVNIIYALAVAFRHIGKAVAVILVIVQIPGASGLYPIELMPNFFRELHPWLPFTYGINAMRGPIAGTYANHYWLDLGHLLCYLPVALFVGLVVRRYAMNLNALFDRRLGDTDLMITEHDTMVNERVRLTSTFRVAADSAELREFVTRRARRFFDRYPKMIVAGLVLLTVLPFVFLILLFLTQAKIAMLSAWIASIIIIDAFLIIVEYTRENYARELGVSALSAEQFRDVMLNGYIWRRRRAAAPEPDDDTEDTEDLTERLRGVSDTAQPAPRSDDTKGGAR</sequence>
<feature type="transmembrane region" description="Helical" evidence="6">
    <location>
        <begin position="534"/>
        <end position="555"/>
    </location>
</feature>
<gene>
    <name evidence="8" type="ORF">Uis4E_0609</name>
</gene>
<organism evidence="8 9">
    <name type="scientific">Bifidobacterium parmae</name>
    <dbReference type="NCBI Taxonomy" id="361854"/>
    <lineage>
        <taxon>Bacteria</taxon>
        <taxon>Bacillati</taxon>
        <taxon>Actinomycetota</taxon>
        <taxon>Actinomycetes</taxon>
        <taxon>Bifidobacteriales</taxon>
        <taxon>Bifidobacteriaceae</taxon>
        <taxon>Bifidobacterium</taxon>
    </lineage>
</organism>
<accession>A0A2N5J4T3</accession>
<feature type="domain" description="ABC-2 type transporter transmembrane" evidence="7">
    <location>
        <begin position="30"/>
        <end position="163"/>
    </location>
</feature>
<protein>
    <submittedName>
        <fullName evidence="8">YhgE/Pip domain-containing protein</fullName>
    </submittedName>
</protein>
<keyword evidence="9" id="KW-1185">Reference proteome</keyword>
<feature type="domain" description="ABC-2 type transporter transmembrane" evidence="7">
    <location>
        <begin position="522"/>
        <end position="708"/>
    </location>
</feature>
<dbReference type="Gene3D" id="3.40.1710.10">
    <property type="entry name" value="abc type-2 transporter like domain"/>
    <property type="match status" value="1"/>
</dbReference>
<feature type="transmembrane region" description="Helical" evidence="6">
    <location>
        <begin position="693"/>
        <end position="714"/>
    </location>
</feature>
<feature type="transmembrane region" description="Helical" evidence="6">
    <location>
        <begin position="20"/>
        <end position="38"/>
    </location>
</feature>
<dbReference type="Pfam" id="PF12698">
    <property type="entry name" value="ABC2_membrane_3"/>
    <property type="match status" value="2"/>
</dbReference>
<dbReference type="InterPro" id="IPR017501">
    <property type="entry name" value="Phage_infect_YhgE_C"/>
</dbReference>
<proteinExistence type="predicted"/>